<organism evidence="1 2">
    <name type="scientific">Elysia crispata</name>
    <name type="common">lettuce slug</name>
    <dbReference type="NCBI Taxonomy" id="231223"/>
    <lineage>
        <taxon>Eukaryota</taxon>
        <taxon>Metazoa</taxon>
        <taxon>Spiralia</taxon>
        <taxon>Lophotrochozoa</taxon>
        <taxon>Mollusca</taxon>
        <taxon>Gastropoda</taxon>
        <taxon>Heterobranchia</taxon>
        <taxon>Euthyneura</taxon>
        <taxon>Panpulmonata</taxon>
        <taxon>Sacoglossa</taxon>
        <taxon>Placobranchoidea</taxon>
        <taxon>Plakobranchidae</taxon>
        <taxon>Elysia</taxon>
    </lineage>
</organism>
<reference evidence="1" key="1">
    <citation type="journal article" date="2023" name="G3 (Bethesda)">
        <title>A reference genome for the long-term kleptoplast-retaining sea slug Elysia crispata morphotype clarki.</title>
        <authorList>
            <person name="Eastman K.E."/>
            <person name="Pendleton A.L."/>
            <person name="Shaikh M.A."/>
            <person name="Suttiyut T."/>
            <person name="Ogas R."/>
            <person name="Tomko P."/>
            <person name="Gavelis G."/>
            <person name="Widhalm J.R."/>
            <person name="Wisecaver J.H."/>
        </authorList>
    </citation>
    <scope>NUCLEOTIDE SEQUENCE</scope>
    <source>
        <strain evidence="1">ECLA1</strain>
    </source>
</reference>
<dbReference type="AlphaFoldDB" id="A0AAE0YVP1"/>
<accession>A0AAE0YVP1</accession>
<dbReference type="Proteomes" id="UP001283361">
    <property type="component" value="Unassembled WGS sequence"/>
</dbReference>
<evidence type="ECO:0000313" key="2">
    <source>
        <dbReference type="Proteomes" id="UP001283361"/>
    </source>
</evidence>
<gene>
    <name evidence="1" type="ORF">RRG08_060806</name>
</gene>
<protein>
    <submittedName>
        <fullName evidence="1">Uncharacterized protein</fullName>
    </submittedName>
</protein>
<keyword evidence="2" id="KW-1185">Reference proteome</keyword>
<sequence>MPNVCRCLAAHAWQSSHVMTSRGLLRTGRWRAEAARRAAKKIIHVVCHSRPEHWLPSQYPPATTVARGVGRKF</sequence>
<comment type="caution">
    <text evidence="1">The sequence shown here is derived from an EMBL/GenBank/DDBJ whole genome shotgun (WGS) entry which is preliminary data.</text>
</comment>
<proteinExistence type="predicted"/>
<evidence type="ECO:0000313" key="1">
    <source>
        <dbReference type="EMBL" id="KAK3758149.1"/>
    </source>
</evidence>
<name>A0AAE0YVP1_9GAST</name>
<dbReference type="EMBL" id="JAWDGP010005297">
    <property type="protein sequence ID" value="KAK3758149.1"/>
    <property type="molecule type" value="Genomic_DNA"/>
</dbReference>